<sequence>MHTKADVKLVNQGCSGKKSSLSKLPTLFQMHKKLLKVEISAREYLMVTYMTHDTY</sequence>
<dbReference type="EMBL" id="FR824137">
    <property type="protein sequence ID" value="CCA20357.1"/>
    <property type="molecule type" value="Genomic_DNA"/>
</dbReference>
<dbReference type="HOGENOM" id="CLU_3036357_0_0_1"/>
<dbReference type="AlphaFoldDB" id="F0WGJ3"/>
<reference evidence="1" key="1">
    <citation type="journal article" date="2011" name="PLoS Biol.">
        <title>Gene gain and loss during evolution of obligate parasitism in the white rust pathogen of Arabidopsis thaliana.</title>
        <authorList>
            <person name="Kemen E."/>
            <person name="Gardiner A."/>
            <person name="Schultz-Larsen T."/>
            <person name="Kemen A.C."/>
            <person name="Balmuth A.L."/>
            <person name="Robert-Seilaniantz A."/>
            <person name="Bailey K."/>
            <person name="Holub E."/>
            <person name="Studholme D.J."/>
            <person name="Maclean D."/>
            <person name="Jones J.D."/>
        </authorList>
    </citation>
    <scope>NUCLEOTIDE SEQUENCE</scope>
</reference>
<reference evidence="1" key="2">
    <citation type="submission" date="2011-02" db="EMBL/GenBank/DDBJ databases">
        <authorList>
            <person name="MacLean D."/>
        </authorList>
    </citation>
    <scope>NUCLEOTIDE SEQUENCE</scope>
</reference>
<accession>F0WGJ3</accession>
<proteinExistence type="predicted"/>
<organism evidence="1">
    <name type="scientific">Albugo laibachii Nc14</name>
    <dbReference type="NCBI Taxonomy" id="890382"/>
    <lineage>
        <taxon>Eukaryota</taxon>
        <taxon>Sar</taxon>
        <taxon>Stramenopiles</taxon>
        <taxon>Oomycota</taxon>
        <taxon>Peronosporomycetes</taxon>
        <taxon>Albuginales</taxon>
        <taxon>Albuginaceae</taxon>
        <taxon>Albugo</taxon>
    </lineage>
</organism>
<evidence type="ECO:0000313" key="1">
    <source>
        <dbReference type="EMBL" id="CCA20357.1"/>
    </source>
</evidence>
<gene>
    <name evidence="1" type="primary">AlNc14C92G5727</name>
    <name evidence="1" type="ORF">ALNC14_065000</name>
</gene>
<protein>
    <submittedName>
        <fullName evidence="1">AlNc14C92G5727 protein</fullName>
    </submittedName>
</protein>
<name>F0WGJ3_9STRA</name>